<feature type="chain" id="PRO_5003630387" evidence="2">
    <location>
        <begin position="23"/>
        <end position="484"/>
    </location>
</feature>
<accession>I0KAL2</accession>
<dbReference type="OrthoDB" id="9763616at2"/>
<evidence type="ECO:0000313" key="6">
    <source>
        <dbReference type="Proteomes" id="UP000011058"/>
    </source>
</evidence>
<dbReference type="KEGG" id="fae:FAES_3156"/>
<dbReference type="PATRIC" id="fig|1166018.3.peg.4926"/>
<dbReference type="HOGENOM" id="CLU_041740_3_0_10"/>
<organism evidence="5 6">
    <name type="scientific">Fibrella aestuarina BUZ 2</name>
    <dbReference type="NCBI Taxonomy" id="1166018"/>
    <lineage>
        <taxon>Bacteria</taxon>
        <taxon>Pseudomonadati</taxon>
        <taxon>Bacteroidota</taxon>
        <taxon>Cytophagia</taxon>
        <taxon>Cytophagales</taxon>
        <taxon>Spirosomataceae</taxon>
        <taxon>Fibrella</taxon>
    </lineage>
</organism>
<evidence type="ECO:0000256" key="1">
    <source>
        <dbReference type="SAM" id="MobiDB-lite"/>
    </source>
</evidence>
<dbReference type="EMBL" id="HE796683">
    <property type="protein sequence ID" value="CCH01165.1"/>
    <property type="molecule type" value="Genomic_DNA"/>
</dbReference>
<dbReference type="eggNOG" id="COG3540">
    <property type="taxonomic scope" value="Bacteria"/>
</dbReference>
<feature type="region of interest" description="Disordered" evidence="1">
    <location>
        <begin position="46"/>
        <end position="65"/>
    </location>
</feature>
<dbReference type="SUPFAM" id="SSF56300">
    <property type="entry name" value="Metallo-dependent phosphatases"/>
    <property type="match status" value="1"/>
</dbReference>
<dbReference type="InterPro" id="IPR038607">
    <property type="entry name" value="PhoD-like_sf"/>
</dbReference>
<dbReference type="InterPro" id="IPR029052">
    <property type="entry name" value="Metallo-depent_PP-like"/>
</dbReference>
<dbReference type="InterPro" id="IPR056702">
    <property type="entry name" value="DUF7800"/>
</dbReference>
<feature type="signal peptide" evidence="2">
    <location>
        <begin position="1"/>
        <end position="22"/>
    </location>
</feature>
<dbReference type="Pfam" id="PF09423">
    <property type="entry name" value="PhoD"/>
    <property type="match status" value="1"/>
</dbReference>
<dbReference type="CDD" id="cd07389">
    <property type="entry name" value="MPP_PhoD"/>
    <property type="match status" value="1"/>
</dbReference>
<name>I0KAL2_9BACT</name>
<evidence type="ECO:0000259" key="4">
    <source>
        <dbReference type="Pfam" id="PF25077"/>
    </source>
</evidence>
<sequence>MLSRVLLLALGSTLAVGPTGQAQTPARPTQARPGQPAVIAPAARKPAATLADTAAQPSRPGPIQSGPMVGYVDMREAAIWVQTKQAARVQIRYVEQGKTAPVFLSDPVQTNKAQAYTAHLIADRLMPGRPYQYTVLVDGKAVGLPYPTTFKTQPLWQFRTDPPNFTFALGSCTYVNEPPFDRPGTPYGAGYEIFTSIAAKKPDFMLWTGDNTYTREVDWNSRSGILHRYTHTRSLPQMQPLLASAANYAIWDDHDFGPNDADRGYWLKPVTLEAFKLFWANPNYIFEEGCAGTFVWGDCQFFLLDDRTFRSPDEQPDGGANGPVKAYFGDRQLTWLLDALRYSKATFKFVVTGGQIINPTKNFENYAIYGTERTRLLNELAEANIPGLLFITGDRHHSIIHKLDRPGTYPLYDVTISPLTSGPAKPTADELTQPTVVAGTLLTERNFATMAVSGPAKNRVLTIRAFDSRGVEKWSRTLRADELR</sequence>
<dbReference type="Pfam" id="PF25077">
    <property type="entry name" value="DUF7800"/>
    <property type="match status" value="1"/>
</dbReference>
<feature type="domain" description="PhoD-like phosphatase metallophosphatase" evidence="3">
    <location>
        <begin position="293"/>
        <end position="429"/>
    </location>
</feature>
<dbReference type="Proteomes" id="UP000011058">
    <property type="component" value="Chromosome"/>
</dbReference>
<dbReference type="Gene3D" id="3.60.21.70">
    <property type="entry name" value="PhoD-like phosphatase"/>
    <property type="match status" value="1"/>
</dbReference>
<protein>
    <submittedName>
        <fullName evidence="5">Phosphodiesterase/alkaline phosphatase D</fullName>
    </submittedName>
</protein>
<keyword evidence="2" id="KW-0732">Signal</keyword>
<evidence type="ECO:0000256" key="2">
    <source>
        <dbReference type="SAM" id="SignalP"/>
    </source>
</evidence>
<dbReference type="PANTHER" id="PTHR33987">
    <property type="entry name" value="CALCINEURIN-LIKE METALLO-PHOSPHOESTERASE SUPERFAMILY PROTEIN"/>
    <property type="match status" value="1"/>
</dbReference>
<evidence type="ECO:0000313" key="5">
    <source>
        <dbReference type="EMBL" id="CCH01165.1"/>
    </source>
</evidence>
<feature type="compositionally biased region" description="Low complexity" evidence="1">
    <location>
        <begin position="46"/>
        <end position="57"/>
    </location>
</feature>
<keyword evidence="6" id="KW-1185">Reference proteome</keyword>
<dbReference type="PANTHER" id="PTHR33987:SF1">
    <property type="entry name" value="CALCINEURIN-LIKE METALLO-PHOSPHOESTERASE SUPERFAMILY PROTEIN"/>
    <property type="match status" value="1"/>
</dbReference>
<proteinExistence type="predicted"/>
<gene>
    <name evidence="5" type="ORF">FAES_3156</name>
</gene>
<dbReference type="RefSeq" id="WP_015332264.1">
    <property type="nucleotide sequence ID" value="NC_020054.1"/>
</dbReference>
<feature type="region of interest" description="Disordered" evidence="1">
    <location>
        <begin position="17"/>
        <end position="36"/>
    </location>
</feature>
<evidence type="ECO:0000259" key="3">
    <source>
        <dbReference type="Pfam" id="PF09423"/>
    </source>
</evidence>
<dbReference type="AlphaFoldDB" id="I0KAL2"/>
<dbReference type="STRING" id="1166018.FAES_3156"/>
<feature type="domain" description="DUF7800" evidence="4">
    <location>
        <begin position="64"/>
        <end position="150"/>
    </location>
</feature>
<dbReference type="InterPro" id="IPR018946">
    <property type="entry name" value="PhoD-like_MPP"/>
</dbReference>
<reference evidence="5 6" key="1">
    <citation type="journal article" date="2012" name="J. Bacteriol.">
        <title>Genome Sequence of Fibrella aestuarina BUZ 2T, a Filamentous Marine Bacterium.</title>
        <authorList>
            <person name="Filippini M."/>
            <person name="Qi W."/>
            <person name="Blom J."/>
            <person name="Goesmann A."/>
            <person name="Smits T.H."/>
            <person name="Bagheri H.C."/>
        </authorList>
    </citation>
    <scope>NUCLEOTIDE SEQUENCE [LARGE SCALE GENOMIC DNA]</scope>
    <source>
        <strain evidence="6">BUZ 2T</strain>
    </source>
</reference>